<reference evidence="2" key="1">
    <citation type="submission" date="2025-08" db="UniProtKB">
        <authorList>
            <consortium name="RefSeq"/>
        </authorList>
    </citation>
    <scope>IDENTIFICATION</scope>
    <source>
        <tissue evidence="2">Whole organism</tissue>
    </source>
</reference>
<dbReference type="AlphaFoldDB" id="A0A979FM27"/>
<dbReference type="RefSeq" id="XP_047737255.1">
    <property type="nucleotide sequence ID" value="XM_047881299.1"/>
</dbReference>
<dbReference type="KEGG" id="hazt:125178166"/>
<organism evidence="1 2">
    <name type="scientific">Hyalella azteca</name>
    <name type="common">Amphipod</name>
    <dbReference type="NCBI Taxonomy" id="294128"/>
    <lineage>
        <taxon>Eukaryota</taxon>
        <taxon>Metazoa</taxon>
        <taxon>Ecdysozoa</taxon>
        <taxon>Arthropoda</taxon>
        <taxon>Crustacea</taxon>
        <taxon>Multicrustacea</taxon>
        <taxon>Malacostraca</taxon>
        <taxon>Eumalacostraca</taxon>
        <taxon>Peracarida</taxon>
        <taxon>Amphipoda</taxon>
        <taxon>Senticaudata</taxon>
        <taxon>Talitrida</taxon>
        <taxon>Talitroidea</taxon>
        <taxon>Hyalellidae</taxon>
        <taxon>Hyalella</taxon>
    </lineage>
</organism>
<proteinExistence type="predicted"/>
<dbReference type="Proteomes" id="UP000694843">
    <property type="component" value="Unplaced"/>
</dbReference>
<name>A0A979FM27_HYAAZ</name>
<protein>
    <submittedName>
        <fullName evidence="2">Uncharacterized protein LOC125178166</fullName>
    </submittedName>
</protein>
<accession>A0A979FM27</accession>
<gene>
    <name evidence="2" type="primary">LOC125178166</name>
</gene>
<keyword evidence="1" id="KW-1185">Reference proteome</keyword>
<sequence>MFVKAFSVAEAKFIFKQSHIVRSSVQPSASPDVDQVPENVAQNEADAAVVPAVPAGGGRVLGRPYTTYRLHYREAALCSNVTASAVQAGSVIRCAAHASSQSSPAFVFCVEETADCILATSNYHAGTWLSSEPSCLLYSSYPLPPLPLPQTQGTMQFKLSTGATTAGDVTSLSAQNLCAADGLQFAVVATAAEQLQVLAQVGAEIKARCSNFCLAWYWLNSTLQWADGSVPNKCQISIASPSATRTCYVQDWSWPGVGTYQCTIIGAIPVICQTYL</sequence>
<dbReference type="InterPro" id="IPR016187">
    <property type="entry name" value="CTDL_fold"/>
</dbReference>
<dbReference type="SUPFAM" id="SSF56436">
    <property type="entry name" value="C-type lectin-like"/>
    <property type="match status" value="1"/>
</dbReference>
<dbReference type="GeneID" id="125178166"/>
<evidence type="ECO:0000313" key="1">
    <source>
        <dbReference type="Proteomes" id="UP000694843"/>
    </source>
</evidence>
<evidence type="ECO:0000313" key="2">
    <source>
        <dbReference type="RefSeq" id="XP_047737255.1"/>
    </source>
</evidence>